<dbReference type="InterPro" id="IPR043993">
    <property type="entry name" value="T4SS_pilin"/>
</dbReference>
<evidence type="ECO:0000313" key="3">
    <source>
        <dbReference type="Proteomes" id="UP000178930"/>
    </source>
</evidence>
<reference evidence="2 3" key="1">
    <citation type="journal article" date="2016" name="Nat. Commun.">
        <title>Thousands of microbial genomes shed light on interconnected biogeochemical processes in an aquifer system.</title>
        <authorList>
            <person name="Anantharaman K."/>
            <person name="Brown C.T."/>
            <person name="Hug L.A."/>
            <person name="Sharon I."/>
            <person name="Castelle C.J."/>
            <person name="Probst A.J."/>
            <person name="Thomas B.C."/>
            <person name="Singh A."/>
            <person name="Wilkins M.J."/>
            <person name="Karaoz U."/>
            <person name="Brodie E.L."/>
            <person name="Williams K.H."/>
            <person name="Hubbard S.S."/>
            <person name="Banfield J.F."/>
        </authorList>
    </citation>
    <scope>NUCLEOTIDE SEQUENCE [LARGE SCALE GENOMIC DNA]</scope>
</reference>
<dbReference type="STRING" id="1797532.A2729_01630"/>
<sequence length="134" mass="14481">MILSLMIFAYLALPVLSLAQINPDRSNLENFLNRAGTNAGYDVSVGTDEAGLAKVAGRITQVFISLIGIVFISYLIYAGYLWLTAAGDEEKITKAKRIIRWSIIGLIIILAAAAIYLTLTNYLIGPRTAGFPSA</sequence>
<comment type="caution">
    <text evidence="2">The sequence shown here is derived from an EMBL/GenBank/DDBJ whole genome shotgun (WGS) entry which is preliminary data.</text>
</comment>
<dbReference type="EMBL" id="MHIB01000015">
    <property type="protein sequence ID" value="OGY44513.1"/>
    <property type="molecule type" value="Genomic_DNA"/>
</dbReference>
<accession>A0A1G1XWL9</accession>
<protein>
    <submittedName>
        <fullName evidence="2">Uncharacterized protein</fullName>
    </submittedName>
</protein>
<organism evidence="2 3">
    <name type="scientific">Candidatus Buchananbacteria bacterium RIFCSPHIGHO2_01_FULL_39_14</name>
    <dbReference type="NCBI Taxonomy" id="1797532"/>
    <lineage>
        <taxon>Bacteria</taxon>
        <taxon>Candidatus Buchananiibacteriota</taxon>
    </lineage>
</organism>
<name>A0A1G1XWL9_9BACT</name>
<proteinExistence type="predicted"/>
<evidence type="ECO:0000313" key="2">
    <source>
        <dbReference type="EMBL" id="OGY44513.1"/>
    </source>
</evidence>
<keyword evidence="1" id="KW-0472">Membrane</keyword>
<keyword evidence="1" id="KW-1133">Transmembrane helix</keyword>
<dbReference type="Pfam" id="PF18895">
    <property type="entry name" value="T4SS_pilin"/>
    <property type="match status" value="1"/>
</dbReference>
<feature type="transmembrane region" description="Helical" evidence="1">
    <location>
        <begin position="62"/>
        <end position="83"/>
    </location>
</feature>
<gene>
    <name evidence="2" type="ORF">A2729_01630</name>
</gene>
<feature type="transmembrane region" description="Helical" evidence="1">
    <location>
        <begin position="103"/>
        <end position="124"/>
    </location>
</feature>
<keyword evidence="1" id="KW-0812">Transmembrane</keyword>
<dbReference type="Proteomes" id="UP000178930">
    <property type="component" value="Unassembled WGS sequence"/>
</dbReference>
<dbReference type="AlphaFoldDB" id="A0A1G1XWL9"/>
<evidence type="ECO:0000256" key="1">
    <source>
        <dbReference type="SAM" id="Phobius"/>
    </source>
</evidence>